<evidence type="ECO:0000313" key="2">
    <source>
        <dbReference type="EMBL" id="XCJ73183.1"/>
    </source>
</evidence>
<gene>
    <name evidence="2" type="ORF">ABII15_25900</name>
</gene>
<reference evidence="2" key="1">
    <citation type="submission" date="2024-06" db="EMBL/GenBank/DDBJ databases">
        <title>Streptomyces sp. strain HUAS MG91 genome sequences.</title>
        <authorList>
            <person name="Mo P."/>
        </authorList>
    </citation>
    <scope>NUCLEOTIDE SEQUENCE</scope>
    <source>
        <strain evidence="2">HUAS MG91</strain>
    </source>
</reference>
<accession>A0AAU8IY75</accession>
<name>A0AAU8IY75_9ACTN</name>
<dbReference type="Pfam" id="PF13365">
    <property type="entry name" value="Trypsin_2"/>
    <property type="match status" value="1"/>
</dbReference>
<dbReference type="Gene3D" id="2.40.10.10">
    <property type="entry name" value="Trypsin-like serine proteases"/>
    <property type="match status" value="2"/>
</dbReference>
<dbReference type="InterPro" id="IPR045450">
    <property type="entry name" value="VMAP_C"/>
</dbReference>
<dbReference type="SUPFAM" id="SSF50494">
    <property type="entry name" value="Trypsin-like serine proteases"/>
    <property type="match status" value="1"/>
</dbReference>
<protein>
    <submittedName>
        <fullName evidence="2">Trypsin-like peptidase domain-containing protein</fullName>
    </submittedName>
</protein>
<dbReference type="Pfam" id="PF20028">
    <property type="entry name" value="VMAP-C"/>
    <property type="match status" value="1"/>
</dbReference>
<dbReference type="EMBL" id="CP159534">
    <property type="protein sequence ID" value="XCJ73183.1"/>
    <property type="molecule type" value="Genomic_DNA"/>
</dbReference>
<dbReference type="AlphaFoldDB" id="A0AAU8IY75"/>
<proteinExistence type="predicted"/>
<dbReference type="KEGG" id="stac:ABII15_25900"/>
<organism evidence="2">
    <name type="scientific">Streptomyces tabacisoli</name>
    <dbReference type="NCBI Taxonomy" id="3156398"/>
    <lineage>
        <taxon>Bacteria</taxon>
        <taxon>Bacillati</taxon>
        <taxon>Actinomycetota</taxon>
        <taxon>Actinomycetes</taxon>
        <taxon>Kitasatosporales</taxon>
        <taxon>Streptomycetaceae</taxon>
        <taxon>Streptomyces</taxon>
    </lineage>
</organism>
<dbReference type="RefSeq" id="WP_353944678.1">
    <property type="nucleotide sequence ID" value="NZ_CP159534.1"/>
</dbReference>
<dbReference type="InterPro" id="IPR009003">
    <property type="entry name" value="Peptidase_S1_PA"/>
</dbReference>
<feature type="domain" description="vWA-MoxR associated protein C-terminal" evidence="1">
    <location>
        <begin position="404"/>
        <end position="643"/>
    </location>
</feature>
<evidence type="ECO:0000259" key="1">
    <source>
        <dbReference type="Pfam" id="PF20028"/>
    </source>
</evidence>
<sequence>MIEAGSRLDTLARAATVHLLPAGADGPEQWGSGFFVAPGVVVTAAHVLRPWLAKRPDLEFAVRGDAFHDGIPVAARMESWLVRDSALESVPADQDLALVRLLDPEVEHECLWLVDRAVEYTGPLRVYGYRPDTPQSGKRIVPWSVDAEINVVDGARGLRFKPDAEFPPGVSGGPLVDADTGAVVGVVKSRRTQKDGGAAVSALALREFGPLYRELVEAHDRWHGSLPASPDTGDNWIDLQVSELGPDPLWTPLDRRKALDLLARIPAPSDAHAVRKLALVARSGSRWPGDDPALCSWRDGHGLLYEGRRPLSPLTFLRYLTLVGAYASVRGADTTILDAWVKERLRAHPDRSLHALVTDARLPDDLRPAPDEPLRAGVPYPEPGDGRTVVTVVLDPVIGAVPTRFFWQIWVDDGTGEPLLAAADSSAEGRPPQELAQVLGVPLARVFRNGDREGRPAPLEVALPVEEFDTEVHRWRFATVAALDDHQYLGAQRQVVLRDLARRLEPDNEAWTARWRGLRQADALTAHRAPEHGRTPQAARYAKLPATHVPVLCRPVGRGLGKQTMTAILDGGHPVVLWHIDGHTARGCGEACDELHQHAARLLDRVGSVAELPDSVRLVREEIGSHRADRRWAEPLALLYDDPDRPVPGGDLDVVDAPQ</sequence>
<dbReference type="InterPro" id="IPR043504">
    <property type="entry name" value="Peptidase_S1_PA_chymotrypsin"/>
</dbReference>